<protein>
    <submittedName>
        <fullName evidence="1">NusB protein</fullName>
    </submittedName>
</protein>
<dbReference type="KEGG" id="wbr:nusB"/>
<accession>Q8D290</accession>
<evidence type="ECO:0000313" key="1">
    <source>
        <dbReference type="EMBL" id="BAC24610.1"/>
    </source>
</evidence>
<dbReference type="Proteomes" id="UP000000562">
    <property type="component" value="Chromosome"/>
</dbReference>
<evidence type="ECO:0000313" key="2">
    <source>
        <dbReference type="Proteomes" id="UP000000562"/>
    </source>
</evidence>
<proteinExistence type="predicted"/>
<reference evidence="1 2" key="1">
    <citation type="journal article" date="2002" name="Nat. Genet.">
        <title>Genome sequence of the endocellular obligate symbiont of tsetse flies, Wigglesworthia glossinidia.</title>
        <authorList>
            <person name="Akman L."/>
            <person name="Yamashita A."/>
            <person name="Watanabe H."/>
            <person name="Oshima K."/>
            <person name="Shiba T."/>
            <person name="Hattori M."/>
            <person name="Aksoy S."/>
        </authorList>
    </citation>
    <scope>NUCLEOTIDE SEQUENCE [LARGE SCALE GENOMIC DNA]</scope>
</reference>
<organism evidence="1 2">
    <name type="scientific">Wigglesworthia glossinidia brevipalpis</name>
    <dbReference type="NCBI Taxonomy" id="36870"/>
    <lineage>
        <taxon>Bacteria</taxon>
        <taxon>Pseudomonadati</taxon>
        <taxon>Pseudomonadota</taxon>
        <taxon>Gammaproteobacteria</taxon>
        <taxon>Enterobacterales</taxon>
        <taxon>Erwiniaceae</taxon>
        <taxon>Wigglesworthia</taxon>
    </lineage>
</organism>
<dbReference type="EMBL" id="BA000021">
    <property type="protein sequence ID" value="BAC24610.1"/>
    <property type="molecule type" value="Genomic_DNA"/>
</dbReference>
<dbReference type="InterPro" id="IPR035926">
    <property type="entry name" value="NusB-like_sf"/>
</dbReference>
<name>Q8D290_WIGBR</name>
<sequence>MNIIFRSYARQCALQALYSWQISRNDAIEIQKYVLLNKKKK</sequence>
<dbReference type="SUPFAM" id="SSF48013">
    <property type="entry name" value="NusB-like"/>
    <property type="match status" value="1"/>
</dbReference>
<dbReference type="HOGENOM" id="CLU_3278701_0_0_6"/>
<dbReference type="STRING" id="36870.gene:10368967"/>
<gene>
    <name evidence="1" type="primary">nusB</name>
</gene>
<dbReference type="AlphaFoldDB" id="Q8D290"/>
<keyword evidence="2" id="KW-1185">Reference proteome</keyword>